<dbReference type="RefSeq" id="WP_152152576.1">
    <property type="nucleotide sequence ID" value="NZ_WEIO01000007.1"/>
</dbReference>
<comment type="caution">
    <text evidence="2">The sequence shown here is derived from an EMBL/GenBank/DDBJ whole genome shotgun (WGS) entry which is preliminary data.</text>
</comment>
<evidence type="ECO:0000313" key="2">
    <source>
        <dbReference type="EMBL" id="KAB7705967.1"/>
    </source>
</evidence>
<gene>
    <name evidence="2" type="ORF">F9802_12950</name>
</gene>
<proteinExistence type="predicted"/>
<protein>
    <recommendedName>
        <fullName evidence="4">Lipoprotein</fullName>
    </recommendedName>
</protein>
<feature type="signal peptide" evidence="1">
    <location>
        <begin position="1"/>
        <end position="23"/>
    </location>
</feature>
<dbReference type="Proteomes" id="UP000429595">
    <property type="component" value="Unassembled WGS sequence"/>
</dbReference>
<evidence type="ECO:0000313" key="3">
    <source>
        <dbReference type="Proteomes" id="UP000429595"/>
    </source>
</evidence>
<name>A0A6I1FE39_9BACI</name>
<evidence type="ECO:0008006" key="4">
    <source>
        <dbReference type="Google" id="ProtNLM"/>
    </source>
</evidence>
<dbReference type="AlphaFoldDB" id="A0A6I1FE39"/>
<feature type="chain" id="PRO_5026063719" description="Lipoprotein" evidence="1">
    <location>
        <begin position="24"/>
        <end position="128"/>
    </location>
</feature>
<sequence length="128" mass="14419">MVKKLLSLFVLLTLIVGCSPSYDETGGYKESTINKDFPVPANAEPGEANFGNPNIEKGVKYKLKNIGGEQGLLPPQRYFQEIEKLGWKEEKDKQMGSVHFFKKDDTVIAVEIEENSFDLYQLKEGAPY</sequence>
<dbReference type="PROSITE" id="PS51257">
    <property type="entry name" value="PROKAR_LIPOPROTEIN"/>
    <property type="match status" value="1"/>
</dbReference>
<evidence type="ECO:0000256" key="1">
    <source>
        <dbReference type="SAM" id="SignalP"/>
    </source>
</evidence>
<reference evidence="2 3" key="1">
    <citation type="submission" date="2019-10" db="EMBL/GenBank/DDBJ databases">
        <title>Bacillus aerolatum sp. nov., isolated from bioaerosol of sport playgrounds.</title>
        <authorList>
            <person name="Chen P."/>
            <person name="Zhang G."/>
        </authorList>
    </citation>
    <scope>NUCLEOTIDE SEQUENCE [LARGE SCALE GENOMIC DNA]</scope>
    <source>
        <strain evidence="2 3">CX253</strain>
    </source>
</reference>
<accession>A0A6I1FE39</accession>
<keyword evidence="3" id="KW-1185">Reference proteome</keyword>
<keyword evidence="1" id="KW-0732">Signal</keyword>
<organism evidence="2 3">
    <name type="scientific">Bacillus aerolatus</name>
    <dbReference type="NCBI Taxonomy" id="2653354"/>
    <lineage>
        <taxon>Bacteria</taxon>
        <taxon>Bacillati</taxon>
        <taxon>Bacillota</taxon>
        <taxon>Bacilli</taxon>
        <taxon>Bacillales</taxon>
        <taxon>Bacillaceae</taxon>
        <taxon>Bacillus</taxon>
    </lineage>
</organism>
<dbReference type="EMBL" id="WEIO01000007">
    <property type="protein sequence ID" value="KAB7705967.1"/>
    <property type="molecule type" value="Genomic_DNA"/>
</dbReference>